<protein>
    <submittedName>
        <fullName evidence="8">Membrane protein</fullName>
    </submittedName>
</protein>
<gene>
    <name evidence="8" type="ORF">GCM10025862_32970</name>
</gene>
<evidence type="ECO:0000259" key="7">
    <source>
        <dbReference type="PROSITE" id="PS51846"/>
    </source>
</evidence>
<evidence type="ECO:0000256" key="3">
    <source>
        <dbReference type="PROSITE-ProRule" id="PRU00703"/>
    </source>
</evidence>
<organism evidence="8 9">
    <name type="scientific">Arsenicicoccus piscis</name>
    <dbReference type="NCBI Taxonomy" id="673954"/>
    <lineage>
        <taxon>Bacteria</taxon>
        <taxon>Bacillati</taxon>
        <taxon>Actinomycetota</taxon>
        <taxon>Actinomycetes</taxon>
        <taxon>Micrococcales</taxon>
        <taxon>Intrasporangiaceae</taxon>
        <taxon>Arsenicicoccus</taxon>
    </lineage>
</organism>
<sequence>MNVGAALLVSLGLLVANAFFVAAEFAIVAAKRHRLDFLAAQGSSAARAAVRNSRELSLMLAGAQLGITLCTLALGALAKPAIAGLLADGLGLVGVPDAVSTVIGVVLGVSIVVFLHMVVGEMAPKSWAISDAERSAVLLAWPFRAFVVVTRPLLTLLNHLANLCLRAVKVEPQDELANVHGPQELRMLLDASRHDGQLPDDQHRILSGALALHETPVYDVTLPLADVVEVPWTATALEIERASRDSGRSRLVVVDDAGTPVGLVHVRDAVRATARGDLDLRAGDLVYDTVRLDEHENLLDAVSVMQEERSQLAFVTRAGRVVGITALEDLLERMLGEFDDETDPAVAPSR</sequence>
<dbReference type="Proteomes" id="UP001157109">
    <property type="component" value="Unassembled WGS sequence"/>
</dbReference>
<proteinExistence type="predicted"/>
<dbReference type="InterPro" id="IPR000644">
    <property type="entry name" value="CBS_dom"/>
</dbReference>
<comment type="subcellular location">
    <subcellularLocation>
        <location evidence="1">Cell membrane</location>
        <topology evidence="1">Multi-pass membrane protein</topology>
    </subcellularLocation>
</comment>
<evidence type="ECO:0000313" key="9">
    <source>
        <dbReference type="Proteomes" id="UP001157109"/>
    </source>
</evidence>
<keyword evidence="2" id="KW-1003">Cell membrane</keyword>
<dbReference type="PANTHER" id="PTHR43099">
    <property type="entry name" value="UPF0053 PROTEIN YRKA"/>
    <property type="match status" value="1"/>
</dbReference>
<comment type="caution">
    <text evidence="8">The sequence shown here is derived from an EMBL/GenBank/DDBJ whole genome shotgun (WGS) entry which is preliminary data.</text>
</comment>
<dbReference type="Pfam" id="PF00571">
    <property type="entry name" value="CBS"/>
    <property type="match status" value="2"/>
</dbReference>
<evidence type="ECO:0000256" key="4">
    <source>
        <dbReference type="PROSITE-ProRule" id="PRU01193"/>
    </source>
</evidence>
<dbReference type="InterPro" id="IPR046342">
    <property type="entry name" value="CBS_dom_sf"/>
</dbReference>
<feature type="transmembrane region" description="Helical" evidence="5">
    <location>
        <begin position="98"/>
        <end position="119"/>
    </location>
</feature>
<evidence type="ECO:0000313" key="8">
    <source>
        <dbReference type="EMBL" id="GMA21276.1"/>
    </source>
</evidence>
<keyword evidence="9" id="KW-1185">Reference proteome</keyword>
<keyword evidence="4 5" id="KW-0472">Membrane</keyword>
<dbReference type="Gene3D" id="3.10.580.10">
    <property type="entry name" value="CBS-domain"/>
    <property type="match status" value="1"/>
</dbReference>
<evidence type="ECO:0000256" key="1">
    <source>
        <dbReference type="ARBA" id="ARBA00004651"/>
    </source>
</evidence>
<feature type="transmembrane region" description="Helical" evidence="5">
    <location>
        <begin position="6"/>
        <end position="28"/>
    </location>
</feature>
<reference evidence="9" key="1">
    <citation type="journal article" date="2019" name="Int. J. Syst. Evol. Microbiol.">
        <title>The Global Catalogue of Microorganisms (GCM) 10K type strain sequencing project: providing services to taxonomists for standard genome sequencing and annotation.</title>
        <authorList>
            <consortium name="The Broad Institute Genomics Platform"/>
            <consortium name="The Broad Institute Genome Sequencing Center for Infectious Disease"/>
            <person name="Wu L."/>
            <person name="Ma J."/>
        </authorList>
    </citation>
    <scope>NUCLEOTIDE SEQUENCE [LARGE SCALE GENOMIC DNA]</scope>
    <source>
        <strain evidence="9">NBRC 105830</strain>
    </source>
</reference>
<keyword evidence="4 5" id="KW-1133">Transmembrane helix</keyword>
<feature type="domain" description="CBS" evidence="6">
    <location>
        <begin position="221"/>
        <end position="280"/>
    </location>
</feature>
<name>A0ABQ6HSA6_9MICO</name>
<dbReference type="Pfam" id="PF01595">
    <property type="entry name" value="CNNM"/>
    <property type="match status" value="1"/>
</dbReference>
<feature type="domain" description="CNNM transmembrane" evidence="7">
    <location>
        <begin position="1"/>
        <end position="202"/>
    </location>
</feature>
<dbReference type="EMBL" id="BSUJ01000001">
    <property type="protein sequence ID" value="GMA21276.1"/>
    <property type="molecule type" value="Genomic_DNA"/>
</dbReference>
<evidence type="ECO:0000256" key="2">
    <source>
        <dbReference type="ARBA" id="ARBA00022475"/>
    </source>
</evidence>
<dbReference type="RefSeq" id="WP_241441546.1">
    <property type="nucleotide sequence ID" value="NZ_BSUJ01000001.1"/>
</dbReference>
<keyword evidence="4 5" id="KW-0812">Transmembrane</keyword>
<dbReference type="InterPro" id="IPR002550">
    <property type="entry name" value="CNNM"/>
</dbReference>
<dbReference type="PROSITE" id="PS51846">
    <property type="entry name" value="CNNM"/>
    <property type="match status" value="1"/>
</dbReference>
<dbReference type="InterPro" id="IPR051676">
    <property type="entry name" value="UPF0053_domain"/>
</dbReference>
<keyword evidence="3" id="KW-0129">CBS domain</keyword>
<feature type="domain" description="CBS" evidence="6">
    <location>
        <begin position="285"/>
        <end position="341"/>
    </location>
</feature>
<dbReference type="PANTHER" id="PTHR43099:SF5">
    <property type="entry name" value="HLYC_CORC FAMILY TRANSPORTER"/>
    <property type="match status" value="1"/>
</dbReference>
<feature type="transmembrane region" description="Helical" evidence="5">
    <location>
        <begin position="56"/>
        <end position="78"/>
    </location>
</feature>
<evidence type="ECO:0000256" key="5">
    <source>
        <dbReference type="SAM" id="Phobius"/>
    </source>
</evidence>
<dbReference type="PROSITE" id="PS51371">
    <property type="entry name" value="CBS"/>
    <property type="match status" value="2"/>
</dbReference>
<evidence type="ECO:0000259" key="6">
    <source>
        <dbReference type="PROSITE" id="PS51371"/>
    </source>
</evidence>
<dbReference type="SMART" id="SM00116">
    <property type="entry name" value="CBS"/>
    <property type="match status" value="2"/>
</dbReference>
<dbReference type="SUPFAM" id="SSF54631">
    <property type="entry name" value="CBS-domain pair"/>
    <property type="match status" value="1"/>
</dbReference>
<accession>A0ABQ6HSA6</accession>